<keyword evidence="5" id="KW-1003">Cell membrane</keyword>
<keyword evidence="13" id="KW-1185">Reference proteome</keyword>
<dbReference type="Gene3D" id="1.10.287.1700">
    <property type="match status" value="1"/>
</dbReference>
<protein>
    <recommendedName>
        <fullName evidence="3">Flagellar FliJ protein</fullName>
    </recommendedName>
</protein>
<keyword evidence="7" id="KW-1005">Bacterial flagellum biogenesis</keyword>
<organism evidence="12 13">
    <name type="scientific">Thioalkalicoccus limnaeus</name>
    <dbReference type="NCBI Taxonomy" id="120681"/>
    <lineage>
        <taxon>Bacteria</taxon>
        <taxon>Pseudomonadati</taxon>
        <taxon>Pseudomonadota</taxon>
        <taxon>Gammaproteobacteria</taxon>
        <taxon>Chromatiales</taxon>
        <taxon>Chromatiaceae</taxon>
        <taxon>Thioalkalicoccus</taxon>
    </lineage>
</organism>
<evidence type="ECO:0000256" key="7">
    <source>
        <dbReference type="ARBA" id="ARBA00022795"/>
    </source>
</evidence>
<evidence type="ECO:0000313" key="12">
    <source>
        <dbReference type="EMBL" id="MEY6431911.1"/>
    </source>
</evidence>
<keyword evidence="6" id="KW-0145">Chemotaxis</keyword>
<comment type="caution">
    <text evidence="12">The sequence shown here is derived from an EMBL/GenBank/DDBJ whole genome shotgun (WGS) entry which is preliminary data.</text>
</comment>
<dbReference type="EMBL" id="JBDKXB010000005">
    <property type="protein sequence ID" value="MEY6431911.1"/>
    <property type="molecule type" value="Genomic_DNA"/>
</dbReference>
<comment type="similarity">
    <text evidence="2">Belongs to the FliJ family.</text>
</comment>
<evidence type="ECO:0000256" key="8">
    <source>
        <dbReference type="ARBA" id="ARBA00022927"/>
    </source>
</evidence>
<name>A0ABV4BBY5_9GAMM</name>
<evidence type="ECO:0000256" key="10">
    <source>
        <dbReference type="ARBA" id="ARBA00023225"/>
    </source>
</evidence>
<gene>
    <name evidence="12" type="primary">fliJ</name>
    <name evidence="12" type="ORF">ABC977_05750</name>
</gene>
<dbReference type="Proteomes" id="UP001564408">
    <property type="component" value="Unassembled WGS sequence"/>
</dbReference>
<comment type="subcellular location">
    <subcellularLocation>
        <location evidence="1">Cell membrane</location>
        <topology evidence="1">Peripheral membrane protein</topology>
        <orientation evidence="1">Cytoplasmic side</orientation>
    </subcellularLocation>
</comment>
<feature type="compositionally biased region" description="Basic and acidic residues" evidence="11">
    <location>
        <begin position="122"/>
        <end position="136"/>
    </location>
</feature>
<dbReference type="InterPro" id="IPR012823">
    <property type="entry name" value="Flagell_FliJ"/>
</dbReference>
<evidence type="ECO:0000256" key="1">
    <source>
        <dbReference type="ARBA" id="ARBA00004413"/>
    </source>
</evidence>
<dbReference type="InterPro" id="IPR052570">
    <property type="entry name" value="FliJ"/>
</dbReference>
<keyword evidence="12" id="KW-0969">Cilium</keyword>
<proteinExistence type="inferred from homology"/>
<dbReference type="Pfam" id="PF02050">
    <property type="entry name" value="FliJ"/>
    <property type="match status" value="1"/>
</dbReference>
<dbReference type="PANTHER" id="PTHR38786">
    <property type="entry name" value="FLAGELLAR FLIJ PROTEIN"/>
    <property type="match status" value="1"/>
</dbReference>
<feature type="region of interest" description="Disordered" evidence="11">
    <location>
        <begin position="122"/>
        <end position="148"/>
    </location>
</feature>
<evidence type="ECO:0000256" key="3">
    <source>
        <dbReference type="ARBA" id="ARBA00020392"/>
    </source>
</evidence>
<keyword evidence="8" id="KW-0653">Protein transport</keyword>
<keyword evidence="12" id="KW-0966">Cell projection</keyword>
<dbReference type="RefSeq" id="WP_369666295.1">
    <property type="nucleotide sequence ID" value="NZ_JBDKXB010000005.1"/>
</dbReference>
<dbReference type="PANTHER" id="PTHR38786:SF1">
    <property type="entry name" value="FLAGELLAR FLIJ PROTEIN"/>
    <property type="match status" value="1"/>
</dbReference>
<sequence length="148" mass="17528">MSRKQRIEHLKQFAEDRGQDAARALADRRRVLEETDGQLNQLIVYRDEYTGHTPVTAEQTGANLRDYWRFMSRLNTAIVEHRERIDQQRIALEQSFCRWQESQREVAILDKVIDRLGTAERRAQERQGQRIQDDLSSRYANLPRSDES</sequence>
<reference evidence="12 13" key="1">
    <citation type="submission" date="2024-05" db="EMBL/GenBank/DDBJ databases">
        <title>Genome Sequence and Characterization of the New Strain Purple Sulfur Bacterium of Genus Thioalkalicoccus.</title>
        <authorList>
            <person name="Bryantseva I.A."/>
            <person name="Kyndt J.A."/>
            <person name="Imhoff J.F."/>
        </authorList>
    </citation>
    <scope>NUCLEOTIDE SEQUENCE [LARGE SCALE GENOMIC DNA]</scope>
    <source>
        <strain evidence="12 13">Um2</strain>
    </source>
</reference>
<accession>A0ABV4BBY5</accession>
<evidence type="ECO:0000256" key="2">
    <source>
        <dbReference type="ARBA" id="ARBA00010004"/>
    </source>
</evidence>
<evidence type="ECO:0000256" key="4">
    <source>
        <dbReference type="ARBA" id="ARBA00022448"/>
    </source>
</evidence>
<dbReference type="InterPro" id="IPR053716">
    <property type="entry name" value="Flag_assembly_chemotaxis_eff"/>
</dbReference>
<keyword evidence="10" id="KW-1006">Bacterial flagellum protein export</keyword>
<dbReference type="NCBIfam" id="TIGR02473">
    <property type="entry name" value="flagell_FliJ"/>
    <property type="match status" value="1"/>
</dbReference>
<evidence type="ECO:0000256" key="9">
    <source>
        <dbReference type="ARBA" id="ARBA00023136"/>
    </source>
</evidence>
<keyword evidence="4" id="KW-0813">Transport</keyword>
<evidence type="ECO:0000256" key="5">
    <source>
        <dbReference type="ARBA" id="ARBA00022475"/>
    </source>
</evidence>
<evidence type="ECO:0000313" key="13">
    <source>
        <dbReference type="Proteomes" id="UP001564408"/>
    </source>
</evidence>
<keyword evidence="12" id="KW-0282">Flagellum</keyword>
<evidence type="ECO:0000256" key="6">
    <source>
        <dbReference type="ARBA" id="ARBA00022500"/>
    </source>
</evidence>
<evidence type="ECO:0000256" key="11">
    <source>
        <dbReference type="SAM" id="MobiDB-lite"/>
    </source>
</evidence>
<keyword evidence="9" id="KW-0472">Membrane</keyword>